<dbReference type="RefSeq" id="WP_183815380.1">
    <property type="nucleotide sequence ID" value="NZ_JACHOB010000001.1"/>
</dbReference>
<evidence type="ECO:0000313" key="1">
    <source>
        <dbReference type="EMBL" id="MBB4657927.1"/>
    </source>
</evidence>
<accession>A0A840HZT4</accession>
<keyword evidence="2" id="KW-1185">Reference proteome</keyword>
<proteinExistence type="predicted"/>
<reference evidence="1 2" key="1">
    <citation type="submission" date="2020-08" db="EMBL/GenBank/DDBJ databases">
        <title>Genomic Encyclopedia of Type Strains, Phase IV (KMG-IV): sequencing the most valuable type-strain genomes for metagenomic binning, comparative biology and taxonomic classification.</title>
        <authorList>
            <person name="Goeker M."/>
        </authorList>
    </citation>
    <scope>NUCLEOTIDE SEQUENCE [LARGE SCALE GENOMIC DNA]</scope>
    <source>
        <strain evidence="1 2">DSM 102850</strain>
    </source>
</reference>
<dbReference type="EMBL" id="JACHOB010000001">
    <property type="protein sequence ID" value="MBB4657927.1"/>
    <property type="molecule type" value="Genomic_DNA"/>
</dbReference>
<name>A0A840HZT4_9PROT</name>
<organism evidence="1 2">
    <name type="scientific">Parvularcula dongshanensis</name>
    <dbReference type="NCBI Taxonomy" id="1173995"/>
    <lineage>
        <taxon>Bacteria</taxon>
        <taxon>Pseudomonadati</taxon>
        <taxon>Pseudomonadota</taxon>
        <taxon>Alphaproteobacteria</taxon>
        <taxon>Parvularculales</taxon>
        <taxon>Parvularculaceae</taxon>
        <taxon>Parvularcula</taxon>
    </lineage>
</organism>
<comment type="caution">
    <text evidence="1">The sequence shown here is derived from an EMBL/GenBank/DDBJ whole genome shotgun (WGS) entry which is preliminary data.</text>
</comment>
<dbReference type="Proteomes" id="UP000563524">
    <property type="component" value="Unassembled WGS sequence"/>
</dbReference>
<protein>
    <submittedName>
        <fullName evidence="1">Uncharacterized protein</fullName>
    </submittedName>
</protein>
<evidence type="ECO:0000313" key="2">
    <source>
        <dbReference type="Proteomes" id="UP000563524"/>
    </source>
</evidence>
<sequence>MMKTEFGANPSNLMLQELGFTITRYGVCLRDTEKKELAEWAVVTEDAGQFLISLGVVAAEVNRFAFRLLKQCSEGRIKPQFPSYIGPPVFIAVAEEGPLIHIEDFLPGIVREFRGHVAVLNIQDWFRKAENSTPYAPAQSIILPAYYYLYNEKERLQSYLANSHLANPIADVAKYFEKLNSMSNYM</sequence>
<gene>
    <name evidence="1" type="ORF">GGQ59_000427</name>
</gene>
<dbReference type="AlphaFoldDB" id="A0A840HZT4"/>